<protein>
    <recommendedName>
        <fullName evidence="3">Reverse transcriptase</fullName>
    </recommendedName>
</protein>
<gene>
    <name evidence="1" type="ORF">PLOB_00005580</name>
</gene>
<feature type="non-terminal residue" evidence="1">
    <location>
        <position position="1"/>
    </location>
</feature>
<accession>A0ABN8QJ93</accession>
<sequence>LVQWKTYQRQKSTMERQLISFLTALTTLKSIPSVEIGQAEQLFTRRHVIGNCVSAPADWQPVLLTPSLGSCTLFIIGWAASILQTLSRIRWDPTFFVVDFFTGDKASDLGWLSCNQVLRLKDQRLWNIVVWHS</sequence>
<dbReference type="Proteomes" id="UP001159405">
    <property type="component" value="Unassembled WGS sequence"/>
</dbReference>
<proteinExistence type="predicted"/>
<organism evidence="1 2">
    <name type="scientific">Porites lobata</name>
    <dbReference type="NCBI Taxonomy" id="104759"/>
    <lineage>
        <taxon>Eukaryota</taxon>
        <taxon>Metazoa</taxon>
        <taxon>Cnidaria</taxon>
        <taxon>Anthozoa</taxon>
        <taxon>Hexacorallia</taxon>
        <taxon>Scleractinia</taxon>
        <taxon>Fungiina</taxon>
        <taxon>Poritidae</taxon>
        <taxon>Porites</taxon>
    </lineage>
</organism>
<reference evidence="1 2" key="1">
    <citation type="submission" date="2022-05" db="EMBL/GenBank/DDBJ databases">
        <authorList>
            <consortium name="Genoscope - CEA"/>
            <person name="William W."/>
        </authorList>
    </citation>
    <scope>NUCLEOTIDE SEQUENCE [LARGE SCALE GENOMIC DNA]</scope>
</reference>
<dbReference type="EMBL" id="CALNXK010000125">
    <property type="protein sequence ID" value="CAH3163070.1"/>
    <property type="molecule type" value="Genomic_DNA"/>
</dbReference>
<name>A0ABN8QJ93_9CNID</name>
<evidence type="ECO:0000313" key="1">
    <source>
        <dbReference type="EMBL" id="CAH3163070.1"/>
    </source>
</evidence>
<evidence type="ECO:0000313" key="2">
    <source>
        <dbReference type="Proteomes" id="UP001159405"/>
    </source>
</evidence>
<comment type="caution">
    <text evidence="1">The sequence shown here is derived from an EMBL/GenBank/DDBJ whole genome shotgun (WGS) entry which is preliminary data.</text>
</comment>
<keyword evidence="2" id="KW-1185">Reference proteome</keyword>
<evidence type="ECO:0008006" key="3">
    <source>
        <dbReference type="Google" id="ProtNLM"/>
    </source>
</evidence>